<reference evidence="1" key="1">
    <citation type="submission" date="2023-07" db="EMBL/GenBank/DDBJ databases">
        <title>The genome sequence of Rhodocytophaga aerolata KACC 12507.</title>
        <authorList>
            <person name="Zhang X."/>
        </authorList>
    </citation>
    <scope>NUCLEOTIDE SEQUENCE</scope>
    <source>
        <strain evidence="1">KACC 12507</strain>
    </source>
</reference>
<dbReference type="Proteomes" id="UP001168528">
    <property type="component" value="Unassembled WGS sequence"/>
</dbReference>
<comment type="caution">
    <text evidence="1">The sequence shown here is derived from an EMBL/GenBank/DDBJ whole genome shotgun (WGS) entry which is preliminary data.</text>
</comment>
<protein>
    <submittedName>
        <fullName evidence="1">Uncharacterized protein</fullName>
    </submittedName>
</protein>
<dbReference type="RefSeq" id="WP_302042471.1">
    <property type="nucleotide sequence ID" value="NZ_JAUKPO010000078.1"/>
</dbReference>
<accession>A0ABT8RJP5</accession>
<proteinExistence type="predicted"/>
<evidence type="ECO:0000313" key="1">
    <source>
        <dbReference type="EMBL" id="MDO1451674.1"/>
    </source>
</evidence>
<keyword evidence="2" id="KW-1185">Reference proteome</keyword>
<dbReference type="EMBL" id="JAUKPO010000078">
    <property type="protein sequence ID" value="MDO1451674.1"/>
    <property type="molecule type" value="Genomic_DNA"/>
</dbReference>
<sequence length="120" mass="13432">MMSEIPSEPILIYIAGHSSNNMLMIELVAYNAMGSKSGIGIDVRQNVFTFKPVFTTDYIDLSQGDPSQTIELTSFSQAAELELDKSRYQAGDSLYGKIYMRAGKEKGKMYAYGHFRTKIL</sequence>
<organism evidence="1 2">
    <name type="scientific">Rhodocytophaga aerolata</name>
    <dbReference type="NCBI Taxonomy" id="455078"/>
    <lineage>
        <taxon>Bacteria</taxon>
        <taxon>Pseudomonadati</taxon>
        <taxon>Bacteroidota</taxon>
        <taxon>Cytophagia</taxon>
        <taxon>Cytophagales</taxon>
        <taxon>Rhodocytophagaceae</taxon>
        <taxon>Rhodocytophaga</taxon>
    </lineage>
</organism>
<gene>
    <name evidence="1" type="ORF">Q0590_35705</name>
</gene>
<evidence type="ECO:0000313" key="2">
    <source>
        <dbReference type="Proteomes" id="UP001168528"/>
    </source>
</evidence>
<name>A0ABT8RJP5_9BACT</name>